<organism evidence="2 3">
    <name type="scientific">Phialemonium atrogriseum</name>
    <dbReference type="NCBI Taxonomy" id="1093897"/>
    <lineage>
        <taxon>Eukaryota</taxon>
        <taxon>Fungi</taxon>
        <taxon>Dikarya</taxon>
        <taxon>Ascomycota</taxon>
        <taxon>Pezizomycotina</taxon>
        <taxon>Sordariomycetes</taxon>
        <taxon>Sordariomycetidae</taxon>
        <taxon>Cephalothecales</taxon>
        <taxon>Cephalothecaceae</taxon>
        <taxon>Phialemonium</taxon>
    </lineage>
</organism>
<dbReference type="RefSeq" id="XP_060280622.1">
    <property type="nucleotide sequence ID" value="XM_060430160.1"/>
</dbReference>
<accession>A0AAJ0BTW0</accession>
<dbReference type="GO" id="GO:0003676">
    <property type="term" value="F:nucleic acid binding"/>
    <property type="evidence" value="ECO:0007669"/>
    <property type="project" value="InterPro"/>
</dbReference>
<evidence type="ECO:0000313" key="3">
    <source>
        <dbReference type="Proteomes" id="UP001244011"/>
    </source>
</evidence>
<evidence type="ECO:0000256" key="1">
    <source>
        <dbReference type="SAM" id="MobiDB-lite"/>
    </source>
</evidence>
<keyword evidence="3" id="KW-1185">Reference proteome</keyword>
<proteinExistence type="predicted"/>
<feature type="region of interest" description="Disordered" evidence="1">
    <location>
        <begin position="526"/>
        <end position="545"/>
    </location>
</feature>
<evidence type="ECO:0000313" key="2">
    <source>
        <dbReference type="EMBL" id="KAK1764409.1"/>
    </source>
</evidence>
<feature type="compositionally biased region" description="Low complexity" evidence="1">
    <location>
        <begin position="127"/>
        <end position="142"/>
    </location>
</feature>
<sequence length="773" mass="83099">MLPPPNVNLAFLKNLLQECEVARKEAAIWRRRQSGLDISAEDEAFFAELRLASIATGKKNVVDDDDDNDNESKGIMVGVNVPQEGEPVTEITAKLDGQGEKNDVADCKGGSVNSVSSVTAKREADSQKGGPPAQTTTPTTEKSTSEKSESADFSPKVTTNLPEKSSTKTSDHPQEPEGTKHRLADEPEKENQTVELPEDYKAEESPIDIEELIRQNPELTLKEIVFSVIAQVAEREGVEGTKNFLRTLPPAVLDLFEGVDPLPGSFGQRSQSDLATPVASKEASKADDGTSDPAQSSSISGSAMASSSTLASKPLLPEYGPPVTVEGGRIICKAHSKGICRACGIDYTDVSLLDQSIRGLSLGEIEHTLNYRDKTGGFVPVFVRGGGQFAAKDAVERETEHPSVEEPDRQLGVVFDLANLKRVQVVFGPVSRFVPQWDDEVMGRAMPPSLDYRKPPVEDVPIDQLQLVDCKECQLTWHGGHRNLVEMAGSHPSHHCRYLPIAGPSRSVLVHVDGAFTPACAGTVAGAHGQGEGSEGSAGPSASTAAREARAGMGVYFAEGSKYNLSEAFDRSVFKFADPRNGNHPAVVLNQVTPQLAAVVRALATVRERVVPERAEEVRAASACNSQHAARGAERFRVVVCTDSLDVVDAMCYRLYNDWWPRGLNEGVVASARKAEKAKNKGKKAKKAKEGKTPVPVPRGHVSWDDFVVKENNGKLVLVSKSTGCLVPNSDGILKIAREVALLGAEGVTVCYYLISAKENIAADRLARAGMNL</sequence>
<feature type="compositionally biased region" description="Basic residues" evidence="1">
    <location>
        <begin position="680"/>
        <end position="689"/>
    </location>
</feature>
<feature type="compositionally biased region" description="Low complexity" evidence="1">
    <location>
        <begin position="291"/>
        <end position="303"/>
    </location>
</feature>
<reference evidence="2" key="1">
    <citation type="submission" date="2023-06" db="EMBL/GenBank/DDBJ databases">
        <title>Genome-scale phylogeny and comparative genomics of the fungal order Sordariales.</title>
        <authorList>
            <consortium name="Lawrence Berkeley National Laboratory"/>
            <person name="Hensen N."/>
            <person name="Bonometti L."/>
            <person name="Westerberg I."/>
            <person name="Brannstrom I.O."/>
            <person name="Guillou S."/>
            <person name="Cros-Aarteil S."/>
            <person name="Calhoun S."/>
            <person name="Haridas S."/>
            <person name="Kuo A."/>
            <person name="Mondo S."/>
            <person name="Pangilinan J."/>
            <person name="Riley R."/>
            <person name="Labutti K."/>
            <person name="Andreopoulos B."/>
            <person name="Lipzen A."/>
            <person name="Chen C."/>
            <person name="Yanf M."/>
            <person name="Daum C."/>
            <person name="Ng V."/>
            <person name="Clum A."/>
            <person name="Steindorff A."/>
            <person name="Ohm R."/>
            <person name="Martin F."/>
            <person name="Silar P."/>
            <person name="Natvig D."/>
            <person name="Lalanne C."/>
            <person name="Gautier V."/>
            <person name="Ament-Velasquez S.L."/>
            <person name="Kruys A."/>
            <person name="Hutchinson M.I."/>
            <person name="Powell A.J."/>
            <person name="Barry K."/>
            <person name="Miller A.N."/>
            <person name="Grigoriev I.V."/>
            <person name="Debuchy R."/>
            <person name="Gladieux P."/>
            <person name="Thoren M.H."/>
            <person name="Johannesson H."/>
        </authorList>
    </citation>
    <scope>NUCLEOTIDE SEQUENCE</scope>
    <source>
        <strain evidence="2">8032-3</strain>
    </source>
</reference>
<feature type="compositionally biased region" description="Basic and acidic residues" evidence="1">
    <location>
        <begin position="165"/>
        <end position="203"/>
    </location>
</feature>
<protein>
    <submittedName>
        <fullName evidence="2">Uncharacterized protein</fullName>
    </submittedName>
</protein>
<dbReference type="AlphaFoldDB" id="A0AAJ0BTW0"/>
<dbReference type="Gene3D" id="3.30.420.10">
    <property type="entry name" value="Ribonuclease H-like superfamily/Ribonuclease H"/>
    <property type="match status" value="1"/>
</dbReference>
<feature type="compositionally biased region" description="Basic and acidic residues" evidence="1">
    <location>
        <begin position="97"/>
        <end position="106"/>
    </location>
</feature>
<dbReference type="Proteomes" id="UP001244011">
    <property type="component" value="Unassembled WGS sequence"/>
</dbReference>
<gene>
    <name evidence="2" type="ORF">QBC33DRAFT_561801</name>
</gene>
<name>A0AAJ0BTW0_9PEZI</name>
<dbReference type="EMBL" id="MU839020">
    <property type="protein sequence ID" value="KAK1764409.1"/>
    <property type="molecule type" value="Genomic_DNA"/>
</dbReference>
<dbReference type="GeneID" id="85313347"/>
<feature type="region of interest" description="Disordered" evidence="1">
    <location>
        <begin position="675"/>
        <end position="696"/>
    </location>
</feature>
<feature type="region of interest" description="Disordered" evidence="1">
    <location>
        <begin position="96"/>
        <end position="203"/>
    </location>
</feature>
<dbReference type="InterPro" id="IPR036397">
    <property type="entry name" value="RNaseH_sf"/>
</dbReference>
<feature type="region of interest" description="Disordered" evidence="1">
    <location>
        <begin position="264"/>
        <end position="303"/>
    </location>
</feature>
<comment type="caution">
    <text evidence="2">The sequence shown here is derived from an EMBL/GenBank/DDBJ whole genome shotgun (WGS) entry which is preliminary data.</text>
</comment>